<evidence type="ECO:0000313" key="3">
    <source>
        <dbReference type="Proteomes" id="UP001152797"/>
    </source>
</evidence>
<dbReference type="EMBL" id="CAMXCT030001672">
    <property type="protein sequence ID" value="CAL4779440.1"/>
    <property type="molecule type" value="Genomic_DNA"/>
</dbReference>
<evidence type="ECO:0000313" key="2">
    <source>
        <dbReference type="EMBL" id="CAL1145503.1"/>
    </source>
</evidence>
<sequence length="63" mass="7568">MTEEWQRHAKTHGNPYFGEWLEHARRQTEEVAEKLRKKYEKTRHQGTLSVCMSRGWCFCAISI</sequence>
<name>A0A9P1CJK3_9DINO</name>
<proteinExistence type="predicted"/>
<dbReference type="AlphaFoldDB" id="A0A9P1CJK3"/>
<protein>
    <submittedName>
        <fullName evidence="1">Uncharacterized protein</fullName>
    </submittedName>
</protein>
<evidence type="ECO:0000313" key="1">
    <source>
        <dbReference type="EMBL" id="CAI3992128.1"/>
    </source>
</evidence>
<organism evidence="1">
    <name type="scientific">Cladocopium goreaui</name>
    <dbReference type="NCBI Taxonomy" id="2562237"/>
    <lineage>
        <taxon>Eukaryota</taxon>
        <taxon>Sar</taxon>
        <taxon>Alveolata</taxon>
        <taxon>Dinophyceae</taxon>
        <taxon>Suessiales</taxon>
        <taxon>Symbiodiniaceae</taxon>
        <taxon>Cladocopium</taxon>
    </lineage>
</organism>
<comment type="caution">
    <text evidence="1">The sequence shown here is derived from an EMBL/GenBank/DDBJ whole genome shotgun (WGS) entry which is preliminary data.</text>
</comment>
<reference evidence="1" key="1">
    <citation type="submission" date="2022-10" db="EMBL/GenBank/DDBJ databases">
        <authorList>
            <person name="Chen Y."/>
            <person name="Dougan E. K."/>
            <person name="Chan C."/>
            <person name="Rhodes N."/>
            <person name="Thang M."/>
        </authorList>
    </citation>
    <scope>NUCLEOTIDE SEQUENCE</scope>
</reference>
<keyword evidence="3" id="KW-1185">Reference proteome</keyword>
<dbReference type="EMBL" id="CAMXCT020001672">
    <property type="protein sequence ID" value="CAL1145503.1"/>
    <property type="molecule type" value="Genomic_DNA"/>
</dbReference>
<dbReference type="EMBL" id="CAMXCT010001672">
    <property type="protein sequence ID" value="CAI3992128.1"/>
    <property type="molecule type" value="Genomic_DNA"/>
</dbReference>
<accession>A0A9P1CJK3</accession>
<reference evidence="2" key="2">
    <citation type="submission" date="2024-04" db="EMBL/GenBank/DDBJ databases">
        <authorList>
            <person name="Chen Y."/>
            <person name="Shah S."/>
            <person name="Dougan E. K."/>
            <person name="Thang M."/>
            <person name="Chan C."/>
        </authorList>
    </citation>
    <scope>NUCLEOTIDE SEQUENCE [LARGE SCALE GENOMIC DNA]</scope>
</reference>
<dbReference type="Proteomes" id="UP001152797">
    <property type="component" value="Unassembled WGS sequence"/>
</dbReference>
<gene>
    <name evidence="1" type="ORF">C1SCF055_LOCUS18981</name>
</gene>